<dbReference type="EMBL" id="BNJF01000009">
    <property type="protein sequence ID" value="GHO50898.1"/>
    <property type="molecule type" value="Genomic_DNA"/>
</dbReference>
<accession>A0A8J3IEI2</accession>
<evidence type="ECO:0000313" key="1">
    <source>
        <dbReference type="EMBL" id="GHO50898.1"/>
    </source>
</evidence>
<keyword evidence="2" id="KW-1185">Reference proteome</keyword>
<protein>
    <submittedName>
        <fullName evidence="1">Uncharacterized protein</fullName>
    </submittedName>
</protein>
<comment type="caution">
    <text evidence="1">The sequence shown here is derived from an EMBL/GenBank/DDBJ whole genome shotgun (WGS) entry which is preliminary data.</text>
</comment>
<gene>
    <name evidence="1" type="ORF">KSX_90610</name>
</gene>
<organism evidence="1 2">
    <name type="scientific">Ktedonospora formicarum</name>
    <dbReference type="NCBI Taxonomy" id="2778364"/>
    <lineage>
        <taxon>Bacteria</taxon>
        <taxon>Bacillati</taxon>
        <taxon>Chloroflexota</taxon>
        <taxon>Ktedonobacteria</taxon>
        <taxon>Ktedonobacterales</taxon>
        <taxon>Ktedonobacteraceae</taxon>
        <taxon>Ktedonospora</taxon>
    </lineage>
</organism>
<dbReference type="RefSeq" id="WP_220199844.1">
    <property type="nucleotide sequence ID" value="NZ_BNJF01000009.1"/>
</dbReference>
<dbReference type="Proteomes" id="UP000612362">
    <property type="component" value="Unassembled WGS sequence"/>
</dbReference>
<sequence length="163" mass="18745">MYERKKKPTLEQVRMLFPFEVPDLARAARVEVGTVYQALLMRPIHREDAEKIVKALSTHTHLTLSLGHINIVLWEDYLTLWLIHATNATPPEAQEGLENAYHLVYARDQHEATLRAQSWLAHHTHLPVHTFTSCPDGFVIGRLRLFGLRPDDETDEASFEAPF</sequence>
<evidence type="ECO:0000313" key="2">
    <source>
        <dbReference type="Proteomes" id="UP000612362"/>
    </source>
</evidence>
<reference evidence="1" key="1">
    <citation type="submission" date="2020-10" db="EMBL/GenBank/DDBJ databases">
        <title>Taxonomic study of unclassified bacteria belonging to the class Ktedonobacteria.</title>
        <authorList>
            <person name="Yabe S."/>
            <person name="Wang C.M."/>
            <person name="Zheng Y."/>
            <person name="Sakai Y."/>
            <person name="Cavaletti L."/>
            <person name="Monciardini P."/>
            <person name="Donadio S."/>
        </authorList>
    </citation>
    <scope>NUCLEOTIDE SEQUENCE</scope>
    <source>
        <strain evidence="1">SOSP1-1</strain>
    </source>
</reference>
<proteinExistence type="predicted"/>
<dbReference type="AlphaFoldDB" id="A0A8J3IEI2"/>
<name>A0A8J3IEI2_9CHLR</name>